<dbReference type="SUPFAM" id="SSF52172">
    <property type="entry name" value="CheY-like"/>
    <property type="match status" value="1"/>
</dbReference>
<dbReference type="CDD" id="cd17535">
    <property type="entry name" value="REC_NarL-like"/>
    <property type="match status" value="1"/>
</dbReference>
<organism evidence="6 7">
    <name type="scientific">Agrococcus versicolor</name>
    <dbReference type="NCBI Taxonomy" id="501482"/>
    <lineage>
        <taxon>Bacteria</taxon>
        <taxon>Bacillati</taxon>
        <taxon>Actinomycetota</taxon>
        <taxon>Actinomycetes</taxon>
        <taxon>Micrococcales</taxon>
        <taxon>Microbacteriaceae</taxon>
        <taxon>Agrococcus</taxon>
    </lineage>
</organism>
<evidence type="ECO:0000313" key="7">
    <source>
        <dbReference type="Proteomes" id="UP001501599"/>
    </source>
</evidence>
<keyword evidence="7" id="KW-1185">Reference proteome</keyword>
<feature type="domain" description="Response regulatory" evidence="5">
    <location>
        <begin position="9"/>
        <end position="125"/>
    </location>
</feature>
<dbReference type="PROSITE" id="PS50110">
    <property type="entry name" value="RESPONSE_REGULATORY"/>
    <property type="match status" value="1"/>
</dbReference>
<dbReference type="Pfam" id="PF00072">
    <property type="entry name" value="Response_reg"/>
    <property type="match status" value="1"/>
</dbReference>
<dbReference type="Proteomes" id="UP001501599">
    <property type="component" value="Unassembled WGS sequence"/>
</dbReference>
<evidence type="ECO:0000259" key="4">
    <source>
        <dbReference type="PROSITE" id="PS50043"/>
    </source>
</evidence>
<dbReference type="Pfam" id="PF00196">
    <property type="entry name" value="GerE"/>
    <property type="match status" value="1"/>
</dbReference>
<keyword evidence="1 3" id="KW-0597">Phosphoprotein</keyword>
<proteinExistence type="predicted"/>
<keyword evidence="2" id="KW-0238">DNA-binding</keyword>
<comment type="caution">
    <text evidence="6">The sequence shown here is derived from an EMBL/GenBank/DDBJ whole genome shotgun (WGS) entry which is preliminary data.</text>
</comment>
<gene>
    <name evidence="6" type="ORF">GCM10009846_00050</name>
</gene>
<dbReference type="PANTHER" id="PTHR43214:SF43">
    <property type="entry name" value="TWO-COMPONENT RESPONSE REGULATOR"/>
    <property type="match status" value="1"/>
</dbReference>
<feature type="modified residue" description="4-aspartylphosphate" evidence="3">
    <location>
        <position position="60"/>
    </location>
</feature>
<dbReference type="InterPro" id="IPR001789">
    <property type="entry name" value="Sig_transdc_resp-reg_receiver"/>
</dbReference>
<dbReference type="PROSITE" id="PS00622">
    <property type="entry name" value="HTH_LUXR_1"/>
    <property type="match status" value="1"/>
</dbReference>
<dbReference type="PROSITE" id="PS50043">
    <property type="entry name" value="HTH_LUXR_2"/>
    <property type="match status" value="1"/>
</dbReference>
<evidence type="ECO:0000259" key="5">
    <source>
        <dbReference type="PROSITE" id="PS50110"/>
    </source>
</evidence>
<accession>A0ABN3AIK9</accession>
<sequence length="193" mass="20836">MIGAPGRLRVMIVDDDPLVRSGLRLLFRAMPEITVVTEAADGCDVLRQLTQIPVDVILSDVRMRTMHGTAMIPSVRDRHPGIRIVLMSCTVGADFVEHARNAGADAFVPKTAPAEQIRDAIVGAASVGSGRPRRVLTERESAVASFVASGSSNAEISDALKLSPNTVKTYVSRVMAKLEVENRVQLANLLHDR</sequence>
<evidence type="ECO:0000313" key="6">
    <source>
        <dbReference type="EMBL" id="GAA2170271.1"/>
    </source>
</evidence>
<evidence type="ECO:0000256" key="3">
    <source>
        <dbReference type="PROSITE-ProRule" id="PRU00169"/>
    </source>
</evidence>
<dbReference type="PRINTS" id="PR00038">
    <property type="entry name" value="HTHLUXR"/>
</dbReference>
<dbReference type="SUPFAM" id="SSF46894">
    <property type="entry name" value="C-terminal effector domain of the bipartite response regulators"/>
    <property type="match status" value="1"/>
</dbReference>
<protein>
    <submittedName>
        <fullName evidence="6">Response regulator transcription factor</fullName>
    </submittedName>
</protein>
<dbReference type="SMART" id="SM00421">
    <property type="entry name" value="HTH_LUXR"/>
    <property type="match status" value="1"/>
</dbReference>
<dbReference type="InterPro" id="IPR036388">
    <property type="entry name" value="WH-like_DNA-bd_sf"/>
</dbReference>
<dbReference type="InterPro" id="IPR016032">
    <property type="entry name" value="Sig_transdc_resp-reg_C-effctor"/>
</dbReference>
<dbReference type="EMBL" id="BAAAQT010000001">
    <property type="protein sequence ID" value="GAA2170271.1"/>
    <property type="molecule type" value="Genomic_DNA"/>
</dbReference>
<dbReference type="Gene3D" id="1.10.10.10">
    <property type="entry name" value="Winged helix-like DNA-binding domain superfamily/Winged helix DNA-binding domain"/>
    <property type="match status" value="1"/>
</dbReference>
<feature type="domain" description="HTH luxR-type" evidence="4">
    <location>
        <begin position="129"/>
        <end position="193"/>
    </location>
</feature>
<dbReference type="InterPro" id="IPR000792">
    <property type="entry name" value="Tscrpt_reg_LuxR_C"/>
</dbReference>
<evidence type="ECO:0000256" key="1">
    <source>
        <dbReference type="ARBA" id="ARBA00022553"/>
    </source>
</evidence>
<reference evidence="7" key="1">
    <citation type="journal article" date="2019" name="Int. J. Syst. Evol. Microbiol.">
        <title>The Global Catalogue of Microorganisms (GCM) 10K type strain sequencing project: providing services to taxonomists for standard genome sequencing and annotation.</title>
        <authorList>
            <consortium name="The Broad Institute Genomics Platform"/>
            <consortium name="The Broad Institute Genome Sequencing Center for Infectious Disease"/>
            <person name="Wu L."/>
            <person name="Ma J."/>
        </authorList>
    </citation>
    <scope>NUCLEOTIDE SEQUENCE [LARGE SCALE GENOMIC DNA]</scope>
    <source>
        <strain evidence="7">JCM 16026</strain>
    </source>
</reference>
<dbReference type="CDD" id="cd06170">
    <property type="entry name" value="LuxR_C_like"/>
    <property type="match status" value="1"/>
</dbReference>
<dbReference type="Gene3D" id="3.40.50.2300">
    <property type="match status" value="1"/>
</dbReference>
<dbReference type="PANTHER" id="PTHR43214">
    <property type="entry name" value="TWO-COMPONENT RESPONSE REGULATOR"/>
    <property type="match status" value="1"/>
</dbReference>
<dbReference type="InterPro" id="IPR039420">
    <property type="entry name" value="WalR-like"/>
</dbReference>
<name>A0ABN3AIK9_9MICO</name>
<dbReference type="InterPro" id="IPR058245">
    <property type="entry name" value="NreC/VraR/RcsB-like_REC"/>
</dbReference>
<dbReference type="InterPro" id="IPR011006">
    <property type="entry name" value="CheY-like_superfamily"/>
</dbReference>
<evidence type="ECO:0000256" key="2">
    <source>
        <dbReference type="ARBA" id="ARBA00023125"/>
    </source>
</evidence>
<dbReference type="SMART" id="SM00448">
    <property type="entry name" value="REC"/>
    <property type="match status" value="1"/>
</dbReference>